<sequence length="33" mass="3961">MILESTFWRKGQMAMISNCFTKYCYSSTDRYPT</sequence>
<proteinExistence type="predicted"/>
<organism evidence="1">
    <name type="scientific">Arundo donax</name>
    <name type="common">Giant reed</name>
    <name type="synonym">Donax arundinaceus</name>
    <dbReference type="NCBI Taxonomy" id="35708"/>
    <lineage>
        <taxon>Eukaryota</taxon>
        <taxon>Viridiplantae</taxon>
        <taxon>Streptophyta</taxon>
        <taxon>Embryophyta</taxon>
        <taxon>Tracheophyta</taxon>
        <taxon>Spermatophyta</taxon>
        <taxon>Magnoliopsida</taxon>
        <taxon>Liliopsida</taxon>
        <taxon>Poales</taxon>
        <taxon>Poaceae</taxon>
        <taxon>PACMAD clade</taxon>
        <taxon>Arundinoideae</taxon>
        <taxon>Arundineae</taxon>
        <taxon>Arundo</taxon>
    </lineage>
</organism>
<dbReference type="AlphaFoldDB" id="A0A0A9H5L6"/>
<reference evidence="1" key="1">
    <citation type="submission" date="2014-09" db="EMBL/GenBank/DDBJ databases">
        <authorList>
            <person name="Magalhaes I.L.F."/>
            <person name="Oliveira U."/>
            <person name="Santos F.R."/>
            <person name="Vidigal T.H.D.A."/>
            <person name="Brescovit A.D."/>
            <person name="Santos A.J."/>
        </authorList>
    </citation>
    <scope>NUCLEOTIDE SEQUENCE</scope>
    <source>
        <tissue evidence="1">Shoot tissue taken approximately 20 cm above the soil surface</tissue>
    </source>
</reference>
<name>A0A0A9H5L6_ARUDO</name>
<reference evidence="1" key="2">
    <citation type="journal article" date="2015" name="Data Brief">
        <title>Shoot transcriptome of the giant reed, Arundo donax.</title>
        <authorList>
            <person name="Barrero R.A."/>
            <person name="Guerrero F.D."/>
            <person name="Moolhuijzen P."/>
            <person name="Goolsby J.A."/>
            <person name="Tidwell J."/>
            <person name="Bellgard S.E."/>
            <person name="Bellgard M.I."/>
        </authorList>
    </citation>
    <scope>NUCLEOTIDE SEQUENCE</scope>
    <source>
        <tissue evidence="1">Shoot tissue taken approximately 20 cm above the soil surface</tissue>
    </source>
</reference>
<dbReference type="EMBL" id="GBRH01167780">
    <property type="protein sequence ID" value="JAE30116.1"/>
    <property type="molecule type" value="Transcribed_RNA"/>
</dbReference>
<protein>
    <submittedName>
        <fullName evidence="1">Uncharacterized protein</fullName>
    </submittedName>
</protein>
<evidence type="ECO:0000313" key="1">
    <source>
        <dbReference type="EMBL" id="JAE30116.1"/>
    </source>
</evidence>
<accession>A0A0A9H5L6</accession>